<organism evidence="1">
    <name type="scientific">Glycine max</name>
    <name type="common">Soybean</name>
    <name type="synonym">Glycine hispida</name>
    <dbReference type="NCBI Taxonomy" id="3847"/>
    <lineage>
        <taxon>Eukaryota</taxon>
        <taxon>Viridiplantae</taxon>
        <taxon>Streptophyta</taxon>
        <taxon>Embryophyta</taxon>
        <taxon>Tracheophyta</taxon>
        <taxon>Spermatophyta</taxon>
        <taxon>Magnoliopsida</taxon>
        <taxon>eudicotyledons</taxon>
        <taxon>Gunneridae</taxon>
        <taxon>Pentapetalae</taxon>
        <taxon>rosids</taxon>
        <taxon>fabids</taxon>
        <taxon>Fabales</taxon>
        <taxon>Fabaceae</taxon>
        <taxon>Papilionoideae</taxon>
        <taxon>50 kb inversion clade</taxon>
        <taxon>NPAAA clade</taxon>
        <taxon>indigoferoid/millettioid clade</taxon>
        <taxon>Phaseoleae</taxon>
        <taxon>Glycine</taxon>
        <taxon>Glycine subgen. Soja</taxon>
    </lineage>
</organism>
<name>K7MI41_SOYBN</name>
<dbReference type="EnsemblPlants" id="KRH08926">
    <property type="protein sequence ID" value="KRH08926"/>
    <property type="gene ID" value="GLYMA_16G181800"/>
</dbReference>
<protein>
    <submittedName>
        <fullName evidence="1 2">Uncharacterized protein</fullName>
    </submittedName>
</protein>
<evidence type="ECO:0000313" key="1">
    <source>
        <dbReference type="EMBL" id="KRH08926.1"/>
    </source>
</evidence>
<evidence type="ECO:0000313" key="2">
    <source>
        <dbReference type="EnsemblPlants" id="KRH08926"/>
    </source>
</evidence>
<gene>
    <name evidence="1" type="ORF">GLYMA_16G181800</name>
</gene>
<accession>K7MI41</accession>
<dbReference type="Proteomes" id="UP000008827">
    <property type="component" value="Chromosome 16"/>
</dbReference>
<proteinExistence type="predicted"/>
<dbReference type="AlphaFoldDB" id="K7MI41"/>
<evidence type="ECO:0000313" key="3">
    <source>
        <dbReference type="Proteomes" id="UP000008827"/>
    </source>
</evidence>
<reference evidence="1" key="3">
    <citation type="submission" date="2018-07" db="EMBL/GenBank/DDBJ databases">
        <title>WGS assembly of Glycine max.</title>
        <authorList>
            <person name="Schmutz J."/>
            <person name="Cannon S."/>
            <person name="Schlueter J."/>
            <person name="Ma J."/>
            <person name="Mitros T."/>
            <person name="Nelson W."/>
            <person name="Hyten D."/>
            <person name="Song Q."/>
            <person name="Thelen J."/>
            <person name="Cheng J."/>
            <person name="Xu D."/>
            <person name="Hellsten U."/>
            <person name="May G."/>
            <person name="Yu Y."/>
            <person name="Sakurai T."/>
            <person name="Umezawa T."/>
            <person name="Bhattacharyya M."/>
            <person name="Sandhu D."/>
            <person name="Valliyodan B."/>
            <person name="Lindquist E."/>
            <person name="Peto M."/>
            <person name="Grant D."/>
            <person name="Shu S."/>
            <person name="Goodstein D."/>
            <person name="Barry K."/>
            <person name="Futrell-Griggs M."/>
            <person name="Abernathy B."/>
            <person name="Du J."/>
            <person name="Tian Z."/>
            <person name="Zhu L."/>
            <person name="Gill N."/>
            <person name="Joshi T."/>
            <person name="Libault M."/>
            <person name="Sethuraman A."/>
            <person name="Zhang X."/>
            <person name="Shinozaki K."/>
            <person name="Nguyen H."/>
            <person name="Wing R."/>
            <person name="Cregan P."/>
            <person name="Specht J."/>
            <person name="Grimwood J."/>
            <person name="Rokhsar D."/>
            <person name="Stacey G."/>
            <person name="Shoemaker R."/>
            <person name="Jackson S."/>
        </authorList>
    </citation>
    <scope>NUCLEOTIDE SEQUENCE</scope>
    <source>
        <tissue evidence="1">Callus</tissue>
    </source>
</reference>
<reference evidence="2" key="2">
    <citation type="submission" date="2018-02" db="UniProtKB">
        <authorList>
            <consortium name="EnsemblPlants"/>
        </authorList>
    </citation>
    <scope>IDENTIFICATION</scope>
    <source>
        <strain evidence="2">Williams 82</strain>
    </source>
</reference>
<dbReference type="EMBL" id="CM000849">
    <property type="protein sequence ID" value="KRH08926.1"/>
    <property type="molecule type" value="Genomic_DNA"/>
</dbReference>
<dbReference type="InParanoid" id="K7MI41"/>
<dbReference type="HOGENOM" id="CLU_2727235_0_0_1"/>
<keyword evidence="3" id="KW-1185">Reference proteome</keyword>
<dbReference type="Gramene" id="KRH08926">
    <property type="protein sequence ID" value="KRH08926"/>
    <property type="gene ID" value="GLYMA_16G181800"/>
</dbReference>
<dbReference type="PaxDb" id="3847-GLYMA16G30110.1"/>
<sequence length="72" mass="8118">MLKTSVQIRLNSMFQDTMHNIRSDDHVGRTSDIGNFHPCPLKPCSKFLIGFVCCAVQCSAADKCHIRCIYLT</sequence>
<reference evidence="1 2" key="1">
    <citation type="journal article" date="2010" name="Nature">
        <title>Genome sequence of the palaeopolyploid soybean.</title>
        <authorList>
            <person name="Schmutz J."/>
            <person name="Cannon S.B."/>
            <person name="Schlueter J."/>
            <person name="Ma J."/>
            <person name="Mitros T."/>
            <person name="Nelson W."/>
            <person name="Hyten D.L."/>
            <person name="Song Q."/>
            <person name="Thelen J.J."/>
            <person name="Cheng J."/>
            <person name="Xu D."/>
            <person name="Hellsten U."/>
            <person name="May G.D."/>
            <person name="Yu Y."/>
            <person name="Sakurai T."/>
            <person name="Umezawa T."/>
            <person name="Bhattacharyya M.K."/>
            <person name="Sandhu D."/>
            <person name="Valliyodan B."/>
            <person name="Lindquist E."/>
            <person name="Peto M."/>
            <person name="Grant D."/>
            <person name="Shu S."/>
            <person name="Goodstein D."/>
            <person name="Barry K."/>
            <person name="Futrell-Griggs M."/>
            <person name="Abernathy B."/>
            <person name="Du J."/>
            <person name="Tian Z."/>
            <person name="Zhu L."/>
            <person name="Gill N."/>
            <person name="Joshi T."/>
            <person name="Libault M."/>
            <person name="Sethuraman A."/>
            <person name="Zhang X.-C."/>
            <person name="Shinozaki K."/>
            <person name="Nguyen H.T."/>
            <person name="Wing R.A."/>
            <person name="Cregan P."/>
            <person name="Specht J."/>
            <person name="Grimwood J."/>
            <person name="Rokhsar D."/>
            <person name="Stacey G."/>
            <person name="Shoemaker R.C."/>
            <person name="Jackson S.A."/>
        </authorList>
    </citation>
    <scope>NUCLEOTIDE SEQUENCE</scope>
    <source>
        <strain evidence="2">cv. Williams 82</strain>
        <tissue evidence="1">Callus</tissue>
    </source>
</reference>